<dbReference type="RefSeq" id="WP_261811941.1">
    <property type="nucleotide sequence ID" value="NZ_CP078078.1"/>
</dbReference>
<dbReference type="EMBL" id="CP078078">
    <property type="protein sequence ID" value="UPL16419.1"/>
    <property type="molecule type" value="Genomic_DNA"/>
</dbReference>
<proteinExistence type="predicted"/>
<accession>A0ABY4IV04</accession>
<protein>
    <submittedName>
        <fullName evidence="1">Uncharacterized protein</fullName>
    </submittedName>
</protein>
<reference evidence="1 2" key="1">
    <citation type="submission" date="2021-06" db="EMBL/GenBank/DDBJ databases">
        <title>Genome-based taxonomic framework of Microbacterium strains isolated from marine environment, the description of four new species and reclassification of four preexisting species.</title>
        <authorList>
            <person name="Lee S.D."/>
            <person name="Kim S.-M."/>
            <person name="Byeon Y.-S."/>
            <person name="Yang H.L."/>
            <person name="Kim I.S."/>
        </authorList>
    </citation>
    <scope>NUCLEOTIDE SEQUENCE [LARGE SCALE GENOMIC DNA]</scope>
    <source>
        <strain evidence="1 2">KSW4-10</strain>
    </source>
</reference>
<dbReference type="SUPFAM" id="SSF63829">
    <property type="entry name" value="Calcium-dependent phosphotriesterase"/>
    <property type="match status" value="1"/>
</dbReference>
<dbReference type="Proteomes" id="UP000830631">
    <property type="component" value="Chromosome"/>
</dbReference>
<evidence type="ECO:0000313" key="2">
    <source>
        <dbReference type="Proteomes" id="UP000830631"/>
    </source>
</evidence>
<evidence type="ECO:0000313" key="1">
    <source>
        <dbReference type="EMBL" id="UPL16419.1"/>
    </source>
</evidence>
<name>A0ABY4IV04_9MICO</name>
<keyword evidence="2" id="KW-1185">Reference proteome</keyword>
<sequence>MQERDTGARRRTVRGALTIAGIMLVAGCTPQPVVGPDDWALEPVPFQSSFTGSGAHAEPAGHPIDLAYGMHVLSADGEGGFWTASAGSWLHVGAEGETLARFDTEPDDPLTTVSAMAPLSATELVVLRGDRAHVMPVISVVDMTTMTTRDLPGDDVGDDGDFDYGDFEFGDVAVHDGDAIVVRYQPRPPTEYLDYEVLRVDLDSGARSLLHSEPIELDDAPGARPGVPPIGIDVDDAGRVYLATPSARIVLAADGTELRREPQVASRPLVAVAPDGTALWWGGAPEQTAAQSVIVGGSAQARAAVEDRRDCPATAPSSDGLRLADAAGQHPLPFLCGANAAAWTGGSWIVATGGEGDGVLVRLTPPVGR</sequence>
<dbReference type="PROSITE" id="PS51257">
    <property type="entry name" value="PROKAR_LIPOPROTEIN"/>
    <property type="match status" value="1"/>
</dbReference>
<gene>
    <name evidence="1" type="ORF">KV397_00940</name>
</gene>
<organism evidence="1 2">
    <name type="scientific">Microbacterium aurugineum</name>
    <dbReference type="NCBI Taxonomy" id="2851642"/>
    <lineage>
        <taxon>Bacteria</taxon>
        <taxon>Bacillati</taxon>
        <taxon>Actinomycetota</taxon>
        <taxon>Actinomycetes</taxon>
        <taxon>Micrococcales</taxon>
        <taxon>Microbacteriaceae</taxon>
        <taxon>Microbacterium</taxon>
    </lineage>
</organism>